<dbReference type="STRING" id="1198449.ACAM_0596"/>
<dbReference type="PANTHER" id="PTHR42879">
    <property type="entry name" value="3-OXOACYL-(ACYL-CARRIER-PROTEIN) REDUCTASE"/>
    <property type="match status" value="1"/>
</dbReference>
<accession>U3TDG6</accession>
<name>U3TDG6_9CREN</name>
<dbReference type="KEGG" id="acj:ACAM_0596"/>
<comment type="similarity">
    <text evidence="1">Belongs to the short-chain dehydrogenases/reductases (SDR) family.</text>
</comment>
<dbReference type="CDD" id="cd05344">
    <property type="entry name" value="BKR_like_SDR_like"/>
    <property type="match status" value="1"/>
</dbReference>
<reference evidence="2 3" key="1">
    <citation type="journal article" date="2013" name="Appl. Environ. Microbiol.">
        <title>Variation of the Virus-Related Elements within Syntenic Genomes of the Hyperthermophilic Archaeon Aeropyrum.</title>
        <authorList>
            <person name="Daifuku T."/>
            <person name="Yoshida T."/>
            <person name="Kitamura T."/>
            <person name="Kawaichi S."/>
            <person name="Inoue T."/>
            <person name="Nomura K."/>
            <person name="Yoshida Y."/>
            <person name="Kuno S."/>
            <person name="Sako Y."/>
        </authorList>
    </citation>
    <scope>NUCLEOTIDE SEQUENCE [LARGE SCALE GENOMIC DNA]</scope>
    <source>
        <strain evidence="2 3">SY1</strain>
    </source>
</reference>
<protein>
    <submittedName>
        <fullName evidence="2">Dehydrogenase</fullName>
    </submittedName>
</protein>
<dbReference type="PATRIC" id="fig|1198449.6.peg.600"/>
<dbReference type="InterPro" id="IPR036291">
    <property type="entry name" value="NAD(P)-bd_dom_sf"/>
</dbReference>
<dbReference type="AlphaFoldDB" id="U3TDG6"/>
<dbReference type="InterPro" id="IPR002347">
    <property type="entry name" value="SDR_fam"/>
</dbReference>
<dbReference type="FunFam" id="3.40.50.720:FF:000084">
    <property type="entry name" value="Short-chain dehydrogenase reductase"/>
    <property type="match status" value="1"/>
</dbReference>
<dbReference type="GeneID" id="17110038"/>
<sequence length="260" mass="27913">MDLGIRGKLAVVTAGSSGLGFASALELARNGARLLLFSRSREKLETAASKIKSLVEDAEVDIVSGDIREPGDIDRLFNRARDLGGADILVYSTGGPRPGRFMELDVGDWDESYQLLARSAVWVGRRAAEQMVEKGWGRMVYIGSVTLLRPWADLALSNIMRLPVIGVVRTLALELAPHGVTVNAVLPSLILTDRVRSLAEERARRSGVTVEEALKAMASRIPMGRVGKPEELASVVAFLASERASFITGAVIPVDGGAHI</sequence>
<dbReference type="InterPro" id="IPR050259">
    <property type="entry name" value="SDR"/>
</dbReference>
<proteinExistence type="inferred from homology"/>
<dbReference type="PANTHER" id="PTHR42879:SF6">
    <property type="entry name" value="NADPH-DEPENDENT REDUCTASE BACG"/>
    <property type="match status" value="1"/>
</dbReference>
<dbReference type="PRINTS" id="PR00081">
    <property type="entry name" value="GDHRDH"/>
</dbReference>
<evidence type="ECO:0000313" key="2">
    <source>
        <dbReference type="EMBL" id="BAN90065.1"/>
    </source>
</evidence>
<evidence type="ECO:0000256" key="1">
    <source>
        <dbReference type="ARBA" id="ARBA00006484"/>
    </source>
</evidence>
<dbReference type="Proteomes" id="UP000016887">
    <property type="component" value="Chromosome"/>
</dbReference>
<dbReference type="OrthoDB" id="24596at2157"/>
<dbReference type="RefSeq" id="WP_022541339.1">
    <property type="nucleotide sequence ID" value="NC_022521.1"/>
</dbReference>
<dbReference type="eggNOG" id="arCOG01259">
    <property type="taxonomic scope" value="Archaea"/>
</dbReference>
<organism evidence="2 3">
    <name type="scientific">Aeropyrum camini SY1 = JCM 12091</name>
    <dbReference type="NCBI Taxonomy" id="1198449"/>
    <lineage>
        <taxon>Archaea</taxon>
        <taxon>Thermoproteota</taxon>
        <taxon>Thermoprotei</taxon>
        <taxon>Desulfurococcales</taxon>
        <taxon>Desulfurococcaceae</taxon>
        <taxon>Aeropyrum</taxon>
    </lineage>
</organism>
<evidence type="ECO:0000313" key="3">
    <source>
        <dbReference type="Proteomes" id="UP000016887"/>
    </source>
</evidence>
<dbReference type="SUPFAM" id="SSF51735">
    <property type="entry name" value="NAD(P)-binding Rossmann-fold domains"/>
    <property type="match status" value="1"/>
</dbReference>
<gene>
    <name evidence="2" type="ORF">ACAM_0596</name>
</gene>
<dbReference type="EMBL" id="AP012489">
    <property type="protein sequence ID" value="BAN90065.1"/>
    <property type="molecule type" value="Genomic_DNA"/>
</dbReference>
<keyword evidence="3" id="KW-1185">Reference proteome</keyword>
<dbReference type="Gene3D" id="3.40.50.720">
    <property type="entry name" value="NAD(P)-binding Rossmann-like Domain"/>
    <property type="match status" value="1"/>
</dbReference>
<dbReference type="Pfam" id="PF13561">
    <property type="entry name" value="adh_short_C2"/>
    <property type="match status" value="1"/>
</dbReference>